<dbReference type="InterPro" id="IPR011750">
    <property type="entry name" value="Gmx_para_CXXCG"/>
</dbReference>
<dbReference type="OrthoDB" id="2581208at2"/>
<accession>A0A399F139</accession>
<proteinExistence type="predicted"/>
<dbReference type="EMBL" id="QXDL01000008">
    <property type="protein sequence ID" value="RIH90484.1"/>
    <property type="molecule type" value="Genomic_DNA"/>
</dbReference>
<name>A0A399F139_9DEIN</name>
<evidence type="ECO:0000313" key="1">
    <source>
        <dbReference type="EMBL" id="RIH90484.1"/>
    </source>
</evidence>
<gene>
    <name evidence="1" type="ORF">Mterra_00370</name>
</gene>
<keyword evidence="2" id="KW-1185">Reference proteome</keyword>
<sequence>MHYFRLCPPLYESDLQRSRQNPLEVIDEFSIPGIKCDSCGQIWAGSRKLYLPLAEAVRKSGLAKQLRPGVLQDSDWHRLIEDLRAVMGLPEDYQFWPGDALGRPILKLNRIDVPHDVLFPWTGEVVVSERVLNLLREADLKGFIAIEPSVRLPKKLELEGGTIPRLFVLRVVGHGWREGSNLEDMVVCKRCGRRKHPPKISSRIDVSRWDGSDFFNLDLNPNEVYVTDKAREVLASPGTNNIRLEELC</sequence>
<dbReference type="AlphaFoldDB" id="A0A399F139"/>
<reference evidence="1 2" key="1">
    <citation type="submission" date="2018-08" db="EMBL/GenBank/DDBJ databases">
        <title>Meiothermus terrae DSM 26712 genome sequencing project.</title>
        <authorList>
            <person name="Da Costa M.S."/>
            <person name="Albuquerque L."/>
            <person name="Raposo P."/>
            <person name="Froufe H.J.C."/>
            <person name="Barroso C.S."/>
            <person name="Egas C."/>
        </authorList>
    </citation>
    <scope>NUCLEOTIDE SEQUENCE [LARGE SCALE GENOMIC DNA]</scope>
    <source>
        <strain evidence="1 2">DSM 26712</strain>
    </source>
</reference>
<comment type="caution">
    <text evidence="1">The sequence shown here is derived from an EMBL/GenBank/DDBJ whole genome shotgun (WGS) entry which is preliminary data.</text>
</comment>
<dbReference type="Proteomes" id="UP000265715">
    <property type="component" value="Unassembled WGS sequence"/>
</dbReference>
<protein>
    <submittedName>
        <fullName evidence="1">Uncharacterized protein</fullName>
    </submittedName>
</protein>
<dbReference type="RefSeq" id="WP_119313619.1">
    <property type="nucleotide sequence ID" value="NZ_QXDL01000008.1"/>
</dbReference>
<organism evidence="1 2">
    <name type="scientific">Calidithermus terrae</name>
    <dbReference type="NCBI Taxonomy" id="1408545"/>
    <lineage>
        <taxon>Bacteria</taxon>
        <taxon>Thermotogati</taxon>
        <taxon>Deinococcota</taxon>
        <taxon>Deinococci</taxon>
        <taxon>Thermales</taxon>
        <taxon>Thermaceae</taxon>
        <taxon>Calidithermus</taxon>
    </lineage>
</organism>
<dbReference type="Pfam" id="PF09535">
    <property type="entry name" value="Gmx_para_CXXCG"/>
    <property type="match status" value="1"/>
</dbReference>
<evidence type="ECO:0000313" key="2">
    <source>
        <dbReference type="Proteomes" id="UP000265715"/>
    </source>
</evidence>